<organism evidence="1">
    <name type="scientific">marine sediment metagenome</name>
    <dbReference type="NCBI Taxonomy" id="412755"/>
    <lineage>
        <taxon>unclassified sequences</taxon>
        <taxon>metagenomes</taxon>
        <taxon>ecological metagenomes</taxon>
    </lineage>
</organism>
<comment type="caution">
    <text evidence="1">The sequence shown here is derived from an EMBL/GenBank/DDBJ whole genome shotgun (WGS) entry which is preliminary data.</text>
</comment>
<dbReference type="Gene3D" id="1.10.10.10">
    <property type="entry name" value="Winged helix-like DNA-binding domain superfamily/Winged helix DNA-binding domain"/>
    <property type="match status" value="1"/>
</dbReference>
<sequence length="96" mass="10974">SQLGITKTMKDNFDIFFRRKPALMLVALKRIARARYGSILAKEVDCTYSHAVKILQNLEKLGLVVFEKKGRIKLIKLTKKGQEVADNIEDIKRIVS</sequence>
<reference evidence="1" key="1">
    <citation type="journal article" date="2014" name="Front. Microbiol.">
        <title>High frequency of phylogenetically diverse reductive dehalogenase-homologous genes in deep subseafloor sedimentary metagenomes.</title>
        <authorList>
            <person name="Kawai M."/>
            <person name="Futagami T."/>
            <person name="Toyoda A."/>
            <person name="Takaki Y."/>
            <person name="Nishi S."/>
            <person name="Hori S."/>
            <person name="Arai W."/>
            <person name="Tsubouchi T."/>
            <person name="Morono Y."/>
            <person name="Uchiyama I."/>
            <person name="Ito T."/>
            <person name="Fujiyama A."/>
            <person name="Inagaki F."/>
            <person name="Takami H."/>
        </authorList>
    </citation>
    <scope>NUCLEOTIDE SEQUENCE</scope>
    <source>
        <strain evidence="1">Expedition CK06-06</strain>
    </source>
</reference>
<dbReference type="SUPFAM" id="SSF46785">
    <property type="entry name" value="Winged helix' DNA-binding domain"/>
    <property type="match status" value="1"/>
</dbReference>
<evidence type="ECO:0000313" key="1">
    <source>
        <dbReference type="EMBL" id="GAJ00880.1"/>
    </source>
</evidence>
<dbReference type="InterPro" id="IPR036390">
    <property type="entry name" value="WH_DNA-bd_sf"/>
</dbReference>
<dbReference type="EMBL" id="BARW01017296">
    <property type="protein sequence ID" value="GAJ00880.1"/>
    <property type="molecule type" value="Genomic_DNA"/>
</dbReference>
<dbReference type="AlphaFoldDB" id="X1V7C4"/>
<dbReference type="InterPro" id="IPR036388">
    <property type="entry name" value="WH-like_DNA-bd_sf"/>
</dbReference>
<accession>X1V7C4</accession>
<name>X1V7C4_9ZZZZ</name>
<dbReference type="GO" id="GO:0003700">
    <property type="term" value="F:DNA-binding transcription factor activity"/>
    <property type="evidence" value="ECO:0007669"/>
    <property type="project" value="InterPro"/>
</dbReference>
<proteinExistence type="predicted"/>
<gene>
    <name evidence="1" type="ORF">S12H4_29915</name>
</gene>
<protein>
    <submittedName>
        <fullName evidence="1">Uncharacterized protein</fullName>
    </submittedName>
</protein>
<feature type="non-terminal residue" evidence="1">
    <location>
        <position position="1"/>
    </location>
</feature>